<evidence type="ECO:0000256" key="1">
    <source>
        <dbReference type="SAM" id="MobiDB-lite"/>
    </source>
</evidence>
<name>A0ABV5ZLM7_9BACT</name>
<sequence>MNHFDLESHLTAVYATFPEANRRPMIGITTNYSDGDATLRDRYYKQVVAAGGIPILIPPVADKQVLVNTLDHLDGLLLTGGGDYNPLWAGDEPSPLLHGINAERDLPELMLTRLAFNRQIPMLGICRGMQTLAVALGGKVAQDVDVEAPRGLSPTPSPTGKEAGRPAEHLHPRIKHAQDADRSEPTHTIAIAPGSCLSEIYGVHSSSLAGAEQSRMGAHSLSPIGESQEGVAIEGCRLTVNSFHHQAVSDPGRRFRITAVAPDGVAEAMESAEFKPIMGVQWHPEWLGEEGQKLFRWLVSRAHNFHVAKELHQRILTLDTHCDTPMFFPQGVQFDHRDPRILYDLHKMTEGRQDAVIMVAYLPQPKLGEQFSQKVDVGGIIRHNPDLKDLPPQLSPTAYADLIFNKLEQIVDRNSLYISIARTPADLYEDKRKGRKSIMFGIENGLALNHDLANVRHFARRGVVYITLCHNGDNDICDSARGSGMHGGVSTFGEKVIRCMNDEGIMVDLSHGAEKSFYDALDISRTPIVCSHSNCRALCDVPRNLTDDQLRALARKGGVAHVTLYHGFLRRQGEATLMDAIDHLEHAISIMGIDHVGIGTDFDGDGTVRGCADASELINFTLHLLRRKYSERDIQKIWGGNWLRVMSLVQSSKR</sequence>
<keyword evidence="2" id="KW-0378">Hydrolase</keyword>
<dbReference type="InterPro" id="IPR032466">
    <property type="entry name" value="Metal_Hydrolase"/>
</dbReference>
<dbReference type="CDD" id="cd01301">
    <property type="entry name" value="rDP_like"/>
    <property type="match status" value="1"/>
</dbReference>
<proteinExistence type="predicted"/>
<dbReference type="SUPFAM" id="SSF52317">
    <property type="entry name" value="Class I glutamine amidotransferase-like"/>
    <property type="match status" value="1"/>
</dbReference>
<dbReference type="Gene3D" id="3.20.20.140">
    <property type="entry name" value="Metal-dependent hydrolases"/>
    <property type="match status" value="1"/>
</dbReference>
<organism evidence="2 3">
    <name type="scientific">Hallella seregens ATCC 51272</name>
    <dbReference type="NCBI Taxonomy" id="1336250"/>
    <lineage>
        <taxon>Bacteria</taxon>
        <taxon>Pseudomonadati</taxon>
        <taxon>Bacteroidota</taxon>
        <taxon>Bacteroidia</taxon>
        <taxon>Bacteroidales</taxon>
        <taxon>Prevotellaceae</taxon>
        <taxon>Hallella</taxon>
    </lineage>
</organism>
<dbReference type="InterPro" id="IPR029062">
    <property type="entry name" value="Class_I_gatase-like"/>
</dbReference>
<dbReference type="EMBL" id="JBHLZF010000002">
    <property type="protein sequence ID" value="MFB9898282.1"/>
    <property type="molecule type" value="Genomic_DNA"/>
</dbReference>
<keyword evidence="2" id="KW-0224">Dipeptidase</keyword>
<evidence type="ECO:0000313" key="3">
    <source>
        <dbReference type="Proteomes" id="UP001589688"/>
    </source>
</evidence>
<keyword evidence="2" id="KW-0645">Protease</keyword>
<dbReference type="Pfam" id="PF01244">
    <property type="entry name" value="Peptidase_M19"/>
    <property type="match status" value="1"/>
</dbReference>
<dbReference type="Pfam" id="PF07722">
    <property type="entry name" value="Peptidase_C26"/>
    <property type="match status" value="2"/>
</dbReference>
<accession>A0ABV5ZLM7</accession>
<dbReference type="InterPro" id="IPR008257">
    <property type="entry name" value="Pept_M19"/>
</dbReference>
<dbReference type="RefSeq" id="WP_027952960.1">
    <property type="nucleotide sequence ID" value="NZ_JBHLZF010000002.1"/>
</dbReference>
<keyword evidence="3" id="KW-1185">Reference proteome</keyword>
<comment type="caution">
    <text evidence="2">The sequence shown here is derived from an EMBL/GenBank/DDBJ whole genome shotgun (WGS) entry which is preliminary data.</text>
</comment>
<dbReference type="PANTHER" id="PTHR10443">
    <property type="entry name" value="MICROSOMAL DIPEPTIDASE"/>
    <property type="match status" value="1"/>
</dbReference>
<dbReference type="InterPro" id="IPR011697">
    <property type="entry name" value="Peptidase_C26"/>
</dbReference>
<feature type="region of interest" description="Disordered" evidence="1">
    <location>
        <begin position="147"/>
        <end position="167"/>
    </location>
</feature>
<dbReference type="Proteomes" id="UP001589688">
    <property type="component" value="Unassembled WGS sequence"/>
</dbReference>
<reference evidence="2 3" key="1">
    <citation type="submission" date="2024-09" db="EMBL/GenBank/DDBJ databases">
        <authorList>
            <person name="Sun Q."/>
            <person name="Mori K."/>
        </authorList>
    </citation>
    <scope>NUCLEOTIDE SEQUENCE [LARGE SCALE GENOMIC DNA]</scope>
    <source>
        <strain evidence="2 3">ATCC 51272</strain>
    </source>
</reference>
<dbReference type="GO" id="GO:0016805">
    <property type="term" value="F:dipeptidase activity"/>
    <property type="evidence" value="ECO:0007669"/>
    <property type="project" value="UniProtKB-KW"/>
</dbReference>
<dbReference type="PROSITE" id="PS51273">
    <property type="entry name" value="GATASE_TYPE_1"/>
    <property type="match status" value="1"/>
</dbReference>
<dbReference type="EC" id="3.4.13.-" evidence="2"/>
<dbReference type="SUPFAM" id="SSF51556">
    <property type="entry name" value="Metallo-dependent hydrolases"/>
    <property type="match status" value="1"/>
</dbReference>
<dbReference type="PANTHER" id="PTHR10443:SF12">
    <property type="entry name" value="DIPEPTIDASE"/>
    <property type="match status" value="1"/>
</dbReference>
<evidence type="ECO:0000313" key="2">
    <source>
        <dbReference type="EMBL" id="MFB9898282.1"/>
    </source>
</evidence>
<dbReference type="PROSITE" id="PS51365">
    <property type="entry name" value="RENAL_DIPEPTIDASE_2"/>
    <property type="match status" value="1"/>
</dbReference>
<dbReference type="Gene3D" id="3.40.50.880">
    <property type="match status" value="1"/>
</dbReference>
<protein>
    <submittedName>
        <fullName evidence="2">Membrane dipeptidase</fullName>
        <ecNumber evidence="2">3.4.13.-</ecNumber>
    </submittedName>
</protein>
<gene>
    <name evidence="2" type="ORF">ACFFK8_10895</name>
</gene>